<dbReference type="AlphaFoldDB" id="A0A840WX33"/>
<gene>
    <name evidence="2" type="ORF">HNR07_005875</name>
</gene>
<evidence type="ECO:0008006" key="4">
    <source>
        <dbReference type="Google" id="ProtNLM"/>
    </source>
</evidence>
<protein>
    <recommendedName>
        <fullName evidence="4">ATP/GTP-binding protein</fullName>
    </recommendedName>
</protein>
<sequence length="776" mass="84563">MTQPHQQGAPPPPTGPVPEARIHVARAELVLARDAHLALREVPLRPDPLQSIVSAVAAVRHDLGEHAEICLDLSPVTPARVAHLIEEGTHPGGANGWVVRALSSLSRGLGSLLSELVDEVVPGTTSSRSPALAPGTDHAFHGGQGTKFAFGEPVFSAQVLIRVESEIPGRAQAHLHQIMSALDTYAGDNYWKAAGVNLGFLHLGADAWPWRRRFDERVATGRFAPRAENLVTAREIMGLLKPPTRHCHGQNVLRSGGLVPAPPTTLPTYQGQPDVLPLGYARMQDGTERLLGTPLDDLFFSFRTGKSRYGKTEVALVQAVALALSGHGVWFLDPHADGWRRAAAMLTSPEVLSRLWEIDLTVRGTNAKIAGYNPLSMHGLGAEHIEDRVDAVVTAIASALSWSDTASRARTILTKACETLCHLGLRLPRQAQPTLFTIPRLLTDTEWRDPLLAFLPASLRRWWKDTYPRYPQEATPTVTNIIDRLAASPTLSAFFGSAHGSYDVRRAMDEGKVVFLCPPGGDVGRIVNCLLVYDLFRAGKSRGDLPPEQRRRYDAMIDELTAIDGASKGHLAAILEQLGKFGVRLHAMTQMAQRLSKHTRDALLQNQSLLSSTAGEVDAVRVITRQWANRVHPDTLVDLPRYHHVVSTTVAGETTQPFRVRGPLLDELFAEHSRPDRLGLQQRAIDANLKRRRIGEVLEEMETLETRIHLVLGLPDPDLPQPKTGNNTGKEPKLSGDRSGSAGEGTTTSLTAPTEPKNTDTAPAEEEGFTQQGGIL</sequence>
<name>A0A840WX33_9ACTN</name>
<evidence type="ECO:0000313" key="2">
    <source>
        <dbReference type="EMBL" id="MBB5494738.1"/>
    </source>
</evidence>
<accession>A0A840WX33</accession>
<dbReference type="SUPFAM" id="SSF52540">
    <property type="entry name" value="P-loop containing nucleoside triphosphate hydrolases"/>
    <property type="match status" value="1"/>
</dbReference>
<keyword evidence="3" id="KW-1185">Reference proteome</keyword>
<reference evidence="2 3" key="1">
    <citation type="submission" date="2020-08" db="EMBL/GenBank/DDBJ databases">
        <title>Sequencing the genomes of 1000 actinobacteria strains.</title>
        <authorList>
            <person name="Klenk H.-P."/>
        </authorList>
    </citation>
    <scope>NUCLEOTIDE SEQUENCE [LARGE SCALE GENOMIC DNA]</scope>
    <source>
        <strain evidence="2 3">DSM 44598</strain>
    </source>
</reference>
<dbReference type="Proteomes" id="UP000579647">
    <property type="component" value="Unassembled WGS sequence"/>
</dbReference>
<feature type="region of interest" description="Disordered" evidence="1">
    <location>
        <begin position="713"/>
        <end position="776"/>
    </location>
</feature>
<evidence type="ECO:0000256" key="1">
    <source>
        <dbReference type="SAM" id="MobiDB-lite"/>
    </source>
</evidence>
<dbReference type="InterPro" id="IPR027417">
    <property type="entry name" value="P-loop_NTPase"/>
</dbReference>
<evidence type="ECO:0000313" key="3">
    <source>
        <dbReference type="Proteomes" id="UP000579647"/>
    </source>
</evidence>
<proteinExistence type="predicted"/>
<dbReference type="EMBL" id="JACHDO010000001">
    <property type="protein sequence ID" value="MBB5494738.1"/>
    <property type="molecule type" value="Genomic_DNA"/>
</dbReference>
<organism evidence="2 3">
    <name type="scientific">Nocardiopsis metallicus</name>
    <dbReference type="NCBI Taxonomy" id="179819"/>
    <lineage>
        <taxon>Bacteria</taxon>
        <taxon>Bacillati</taxon>
        <taxon>Actinomycetota</taxon>
        <taxon>Actinomycetes</taxon>
        <taxon>Streptosporangiales</taxon>
        <taxon>Nocardiopsidaceae</taxon>
        <taxon>Nocardiopsis</taxon>
    </lineage>
</organism>
<dbReference type="RefSeq" id="WP_312894006.1">
    <property type="nucleotide sequence ID" value="NZ_JACHDO010000001.1"/>
</dbReference>
<comment type="caution">
    <text evidence="2">The sequence shown here is derived from an EMBL/GenBank/DDBJ whole genome shotgun (WGS) entry which is preliminary data.</text>
</comment>